<sequence>MLITRKKAPFQVLFCGLHQTFAPPGIASPRCVWYLNQQLF</sequence>
<dbReference type="Proteomes" id="UP000251576">
    <property type="component" value="Unassembled WGS sequence"/>
</dbReference>
<name>A0A330GHK2_ENTCL</name>
<gene>
    <name evidence="1" type="ORF">DP202_01460</name>
</gene>
<accession>A0A330GHK2</accession>
<evidence type="ECO:0000313" key="1">
    <source>
        <dbReference type="EMBL" id="RAZ72146.1"/>
    </source>
</evidence>
<evidence type="ECO:0000313" key="2">
    <source>
        <dbReference type="Proteomes" id="UP000251576"/>
    </source>
</evidence>
<protein>
    <submittedName>
        <fullName evidence="1">Transcriptional regulator</fullName>
    </submittedName>
</protein>
<comment type="caution">
    <text evidence="1">The sequence shown here is derived from an EMBL/GenBank/DDBJ whole genome shotgun (WGS) entry which is preliminary data.</text>
</comment>
<proteinExistence type="predicted"/>
<organism evidence="1 2">
    <name type="scientific">Enterobacter cloacae</name>
    <dbReference type="NCBI Taxonomy" id="550"/>
    <lineage>
        <taxon>Bacteria</taxon>
        <taxon>Pseudomonadati</taxon>
        <taxon>Pseudomonadota</taxon>
        <taxon>Gammaproteobacteria</taxon>
        <taxon>Enterobacterales</taxon>
        <taxon>Enterobacteriaceae</taxon>
        <taxon>Enterobacter</taxon>
        <taxon>Enterobacter cloacae complex</taxon>
    </lineage>
</organism>
<reference evidence="1 2" key="1">
    <citation type="submission" date="2018-06" db="EMBL/GenBank/DDBJ databases">
        <title>ACT-28, a chromosomally-encoded AmpC with carbapenemase activity from Enterobacter kobei.</title>
        <authorList>
            <person name="Jousset A.B."/>
            <person name="Oueslati S."/>
            <person name="Bernabeu S."/>
            <person name="Takissian J."/>
            <person name="Creton E."/>
            <person name="Vogel A."/>
            <person name="Cotellon G."/>
            <person name="Bonnin R.A."/>
            <person name="Dortet L."/>
            <person name="Naas T."/>
        </authorList>
    </citation>
    <scope>NUCLEOTIDE SEQUENCE [LARGE SCALE GENOMIC DNA]</scope>
    <source>
        <strain evidence="1 2">99B3</strain>
    </source>
</reference>
<dbReference type="AlphaFoldDB" id="A0A330GHK2"/>
<dbReference type="EMBL" id="QMDH01000001">
    <property type="protein sequence ID" value="RAZ72146.1"/>
    <property type="molecule type" value="Genomic_DNA"/>
</dbReference>